<dbReference type="InterPro" id="IPR007636">
    <property type="entry name" value="Restrct_endonuc_II_XhoI"/>
</dbReference>
<dbReference type="GO" id="GO:0003677">
    <property type="term" value="F:DNA binding"/>
    <property type="evidence" value="ECO:0007669"/>
    <property type="project" value="InterPro"/>
</dbReference>
<dbReference type="AlphaFoldDB" id="A0A919V7L0"/>
<dbReference type="Proteomes" id="UP000606172">
    <property type="component" value="Unassembled WGS sequence"/>
</dbReference>
<name>A0A919V7L0_9ACTN</name>
<evidence type="ECO:0000313" key="2">
    <source>
        <dbReference type="Proteomes" id="UP000606172"/>
    </source>
</evidence>
<organism evidence="1 2">
    <name type="scientific">Sinosporangium siamense</name>
    <dbReference type="NCBI Taxonomy" id="1367973"/>
    <lineage>
        <taxon>Bacteria</taxon>
        <taxon>Bacillati</taxon>
        <taxon>Actinomycetota</taxon>
        <taxon>Actinomycetes</taxon>
        <taxon>Streptosporangiales</taxon>
        <taxon>Streptosporangiaceae</taxon>
        <taxon>Sinosporangium</taxon>
    </lineage>
</organism>
<proteinExistence type="predicted"/>
<dbReference type="GO" id="GO:0009036">
    <property type="term" value="F:type II site-specific deoxyribonuclease activity"/>
    <property type="evidence" value="ECO:0007669"/>
    <property type="project" value="InterPro"/>
</dbReference>
<accession>A0A919V7L0</accession>
<sequence>MRQHPAQHAVNMFWELRERAAKKQSDAGRSDAGFRSAVTAGQHMRELEEVVIQEFVESGIPRDCIRQKTGVELPGYYRAAKKWDIVVVHRGSLIAAIEFKSQVGPSFGNNVNNRIEEAIGSATDVWRAYEEGTFGSLRPWLGYFFILEATPKSMTPISVPTTVSPVEKVFINTSYMDRYRILCQRLVRERLYDAACFITTTPGSSEATAVLNEPDPELGFANFAAAIAGRVVYTLGLPDTGIGGKQEIIL</sequence>
<dbReference type="Pfam" id="PF04555">
    <property type="entry name" value="XhoI"/>
    <property type="match status" value="1"/>
</dbReference>
<protein>
    <submittedName>
        <fullName evidence="1">Type-2 restriction enzyme</fullName>
    </submittedName>
</protein>
<evidence type="ECO:0000313" key="1">
    <source>
        <dbReference type="EMBL" id="GII93211.1"/>
    </source>
</evidence>
<dbReference type="GO" id="GO:0009307">
    <property type="term" value="P:DNA restriction-modification system"/>
    <property type="evidence" value="ECO:0007669"/>
    <property type="project" value="InterPro"/>
</dbReference>
<keyword evidence="2" id="KW-1185">Reference proteome</keyword>
<dbReference type="EMBL" id="BOOW01000020">
    <property type="protein sequence ID" value="GII93211.1"/>
    <property type="molecule type" value="Genomic_DNA"/>
</dbReference>
<dbReference type="RefSeq" id="WP_204026469.1">
    <property type="nucleotide sequence ID" value="NZ_BOOW01000020.1"/>
</dbReference>
<reference evidence="1" key="1">
    <citation type="submission" date="2021-01" db="EMBL/GenBank/DDBJ databases">
        <title>Whole genome shotgun sequence of Sinosporangium siamense NBRC 109515.</title>
        <authorList>
            <person name="Komaki H."/>
            <person name="Tamura T."/>
        </authorList>
    </citation>
    <scope>NUCLEOTIDE SEQUENCE</scope>
    <source>
        <strain evidence="1">NBRC 109515</strain>
    </source>
</reference>
<comment type="caution">
    <text evidence="1">The sequence shown here is derived from an EMBL/GenBank/DDBJ whole genome shotgun (WGS) entry which is preliminary data.</text>
</comment>
<gene>
    <name evidence="1" type="ORF">Ssi02_34420</name>
</gene>